<feature type="transmembrane region" description="Helical" evidence="7">
    <location>
        <begin position="6"/>
        <end position="25"/>
    </location>
</feature>
<evidence type="ECO:0000313" key="8">
    <source>
        <dbReference type="EMBL" id="CAB4540251.1"/>
    </source>
</evidence>
<keyword evidence="2 7" id="KW-0812">Transmembrane</keyword>
<sequence>MKRDNLRGLLGVLIAISIIGFLDFVKPGTTRAPDFECASSDLGSASISVLAGETGASIATKLEEQGVVKSSESFFRVAVADPRAASIAPGLHQIDRQICALDALNQLLDSKRIANLIAINEGAWVSEIKGRLLEIGYTKKEIEESFSLVKAPVGFKSLEGLLYPSQYSFASKTPLTEVIATIVARGLSEMKSAGISQPLGKFSPVELLTIASLVEAEADPIDYRKVSQVVRNRLRIGMPLQFDSTVHYIMGVRGSIFLSTKSTFLKSPYNTYRNYGLPPTPINNPGKPAMEAAANPESGDWLYFITVAPGDTRFTASFSQFNEWKVLYKKNLRSGKFE</sequence>
<reference evidence="8" key="1">
    <citation type="submission" date="2020-05" db="EMBL/GenBank/DDBJ databases">
        <authorList>
            <person name="Chiriac C."/>
            <person name="Salcher M."/>
            <person name="Ghai R."/>
            <person name="Kavagutti S V."/>
        </authorList>
    </citation>
    <scope>NUCLEOTIDE SEQUENCE</scope>
</reference>
<name>A0A6J6BMF1_9ZZZZ</name>
<evidence type="ECO:0000256" key="7">
    <source>
        <dbReference type="SAM" id="Phobius"/>
    </source>
</evidence>
<dbReference type="GO" id="GO:0016829">
    <property type="term" value="F:lyase activity"/>
    <property type="evidence" value="ECO:0007669"/>
    <property type="project" value="UniProtKB-KW"/>
</dbReference>
<protein>
    <submittedName>
        <fullName evidence="8">Unannotated protein</fullName>
    </submittedName>
</protein>
<evidence type="ECO:0000256" key="3">
    <source>
        <dbReference type="ARBA" id="ARBA00022989"/>
    </source>
</evidence>
<dbReference type="EMBL" id="CAEZSP010000013">
    <property type="protein sequence ID" value="CAB4540251.1"/>
    <property type="molecule type" value="Genomic_DNA"/>
</dbReference>
<accession>A0A6J6BMF1</accession>
<dbReference type="HAMAP" id="MF_02065">
    <property type="entry name" value="MltG"/>
    <property type="match status" value="1"/>
</dbReference>
<proteinExistence type="inferred from homology"/>
<dbReference type="GO" id="GO:0071555">
    <property type="term" value="P:cell wall organization"/>
    <property type="evidence" value="ECO:0007669"/>
    <property type="project" value="UniProtKB-KW"/>
</dbReference>
<dbReference type="AlphaFoldDB" id="A0A6J6BMF1"/>
<gene>
    <name evidence="8" type="ORF">UFOPK1440_00414</name>
    <name evidence="9" type="ORF">UFOPK1946_00046</name>
</gene>
<keyword evidence="4 7" id="KW-0472">Membrane</keyword>
<dbReference type="PANTHER" id="PTHR30518:SF2">
    <property type="entry name" value="ENDOLYTIC MUREIN TRANSGLYCOSYLASE"/>
    <property type="match status" value="1"/>
</dbReference>
<evidence type="ECO:0000256" key="6">
    <source>
        <dbReference type="ARBA" id="ARBA00023316"/>
    </source>
</evidence>
<dbReference type="PANTHER" id="PTHR30518">
    <property type="entry name" value="ENDOLYTIC MUREIN TRANSGLYCOSYLASE"/>
    <property type="match status" value="1"/>
</dbReference>
<organism evidence="8">
    <name type="scientific">freshwater metagenome</name>
    <dbReference type="NCBI Taxonomy" id="449393"/>
    <lineage>
        <taxon>unclassified sequences</taxon>
        <taxon>metagenomes</taxon>
        <taxon>ecological metagenomes</taxon>
    </lineage>
</organism>
<keyword evidence="1" id="KW-1003">Cell membrane</keyword>
<keyword evidence="3 7" id="KW-1133">Transmembrane helix</keyword>
<evidence type="ECO:0000256" key="1">
    <source>
        <dbReference type="ARBA" id="ARBA00022475"/>
    </source>
</evidence>
<evidence type="ECO:0000313" key="9">
    <source>
        <dbReference type="EMBL" id="CAB4615817.1"/>
    </source>
</evidence>
<dbReference type="NCBIfam" id="TIGR00247">
    <property type="entry name" value="endolytic transglycosylase MltG"/>
    <property type="match status" value="1"/>
</dbReference>
<evidence type="ECO:0000256" key="4">
    <source>
        <dbReference type="ARBA" id="ARBA00023136"/>
    </source>
</evidence>
<keyword evidence="5" id="KW-0456">Lyase</keyword>
<evidence type="ECO:0000256" key="2">
    <source>
        <dbReference type="ARBA" id="ARBA00022692"/>
    </source>
</evidence>
<dbReference type="InterPro" id="IPR003770">
    <property type="entry name" value="MLTG-like"/>
</dbReference>
<dbReference type="Pfam" id="PF02618">
    <property type="entry name" value="YceG"/>
    <property type="match status" value="1"/>
</dbReference>
<evidence type="ECO:0000256" key="5">
    <source>
        <dbReference type="ARBA" id="ARBA00023239"/>
    </source>
</evidence>
<dbReference type="EMBL" id="CAEZVG010000001">
    <property type="protein sequence ID" value="CAB4615817.1"/>
    <property type="molecule type" value="Genomic_DNA"/>
</dbReference>
<keyword evidence="6" id="KW-0961">Cell wall biogenesis/degradation</keyword>